<dbReference type="Pfam" id="PF00015">
    <property type="entry name" value="MCPsignal"/>
    <property type="match status" value="1"/>
</dbReference>
<keyword evidence="4 10" id="KW-0812">Transmembrane</keyword>
<evidence type="ECO:0000256" key="2">
    <source>
        <dbReference type="ARBA" id="ARBA00022475"/>
    </source>
</evidence>
<evidence type="ECO:0000259" key="12">
    <source>
        <dbReference type="PROSITE" id="PS50885"/>
    </source>
</evidence>
<dbReference type="SUPFAM" id="SSF58104">
    <property type="entry name" value="Methyl-accepting chemotaxis protein (MCP) signaling domain"/>
    <property type="match status" value="1"/>
</dbReference>
<gene>
    <name evidence="13" type="ORF">OIK44_13280</name>
</gene>
<proteinExistence type="inferred from homology"/>
<dbReference type="Gene3D" id="3.30.450.20">
    <property type="entry name" value="PAS domain"/>
    <property type="match status" value="2"/>
</dbReference>
<keyword evidence="14" id="KW-1185">Reference proteome</keyword>
<dbReference type="CDD" id="cd12912">
    <property type="entry name" value="PDC2_MCP_like"/>
    <property type="match status" value="1"/>
</dbReference>
<comment type="subcellular location">
    <subcellularLocation>
        <location evidence="1">Cell membrane</location>
        <topology evidence="1">Multi-pass membrane protein</topology>
    </subcellularLocation>
</comment>
<comment type="similarity">
    <text evidence="7">Belongs to the methyl-accepting chemotaxis (MCP) protein family.</text>
</comment>
<protein>
    <submittedName>
        <fullName evidence="13">Methyl-accepting chemotaxis protein</fullName>
    </submittedName>
</protein>
<dbReference type="PANTHER" id="PTHR43531">
    <property type="entry name" value="PROTEIN ICFG"/>
    <property type="match status" value="1"/>
</dbReference>
<dbReference type="InterPro" id="IPR029151">
    <property type="entry name" value="Sensor-like_sf"/>
</dbReference>
<dbReference type="Pfam" id="PF02743">
    <property type="entry name" value="dCache_1"/>
    <property type="match status" value="1"/>
</dbReference>
<evidence type="ECO:0000256" key="5">
    <source>
        <dbReference type="ARBA" id="ARBA00022989"/>
    </source>
</evidence>
<reference evidence="13 14" key="1">
    <citation type="submission" date="2022-10" db="EMBL/GenBank/DDBJ databases">
        <title>Janthinobacterium sp. hw3 Genome sequencing.</title>
        <authorList>
            <person name="Park S."/>
        </authorList>
    </citation>
    <scope>NUCLEOTIDE SEQUENCE [LARGE SCALE GENOMIC DNA]</scope>
    <source>
        <strain evidence="14">hw3</strain>
    </source>
</reference>
<evidence type="ECO:0000256" key="1">
    <source>
        <dbReference type="ARBA" id="ARBA00004651"/>
    </source>
</evidence>
<evidence type="ECO:0000313" key="13">
    <source>
        <dbReference type="EMBL" id="MDC8758548.1"/>
    </source>
</evidence>
<dbReference type="SUPFAM" id="SSF103190">
    <property type="entry name" value="Sensory domain-like"/>
    <property type="match status" value="1"/>
</dbReference>
<feature type="compositionally biased region" description="Low complexity" evidence="9">
    <location>
        <begin position="603"/>
        <end position="617"/>
    </location>
</feature>
<comment type="caution">
    <text evidence="13">The sequence shown here is derived from an EMBL/GenBank/DDBJ whole genome shotgun (WGS) entry which is preliminary data.</text>
</comment>
<feature type="domain" description="Methyl-accepting transducer" evidence="11">
    <location>
        <begin position="352"/>
        <end position="581"/>
    </location>
</feature>
<evidence type="ECO:0000256" key="4">
    <source>
        <dbReference type="ARBA" id="ARBA00022692"/>
    </source>
</evidence>
<dbReference type="InterPro" id="IPR033479">
    <property type="entry name" value="dCache_1"/>
</dbReference>
<evidence type="ECO:0000256" key="10">
    <source>
        <dbReference type="SAM" id="Phobius"/>
    </source>
</evidence>
<name>A0ABT5K2B8_9BURK</name>
<dbReference type="InterPro" id="IPR003660">
    <property type="entry name" value="HAMP_dom"/>
</dbReference>
<keyword evidence="5 10" id="KW-1133">Transmembrane helix</keyword>
<dbReference type="SMART" id="SM00304">
    <property type="entry name" value="HAMP"/>
    <property type="match status" value="1"/>
</dbReference>
<accession>A0ABT5K2B8</accession>
<feature type="domain" description="HAMP" evidence="12">
    <location>
        <begin position="293"/>
        <end position="347"/>
    </location>
</feature>
<dbReference type="EMBL" id="JAQQXR010000004">
    <property type="protein sequence ID" value="MDC8758548.1"/>
    <property type="molecule type" value="Genomic_DNA"/>
</dbReference>
<keyword evidence="8" id="KW-0807">Transducer</keyword>
<dbReference type="Pfam" id="PF00672">
    <property type="entry name" value="HAMP"/>
    <property type="match status" value="1"/>
</dbReference>
<keyword evidence="2" id="KW-1003">Cell membrane</keyword>
<keyword evidence="6 10" id="KW-0472">Membrane</keyword>
<dbReference type="PROSITE" id="PS50885">
    <property type="entry name" value="HAMP"/>
    <property type="match status" value="1"/>
</dbReference>
<dbReference type="InterPro" id="IPR004089">
    <property type="entry name" value="MCPsignal_dom"/>
</dbReference>
<dbReference type="PRINTS" id="PR00260">
    <property type="entry name" value="CHEMTRNSDUCR"/>
</dbReference>
<feature type="compositionally biased region" description="Low complexity" evidence="9">
    <location>
        <begin position="625"/>
        <end position="646"/>
    </location>
</feature>
<sequence>MFSSLRTRLIAICISIVVFAMLAMTVTNFFTTRGRTIESLDAQMQQLSQVHSSGIAEWVRSKSMIVASLKLAVALPDPLPFIASAKLAGAFDDAYIGYPDKKMLALHEMPPNYDPTQRPWYTKANQVGGPILTAPYVDATTGKLVVTFAEPFGPKGSATAVGGVDVMIDTVVRNVVAIKPTPSSFSFLVDSSGTIIAHPEQKLTLKPVTDFDASLSIAKLTQIEADKAATAVTLQGRDGLLHVAKVAGTDWLLVIVLDKAEATQALSAMLWNSALMALLLTLGAGFLLTLLVAKALQRLALIRDALEDIASGEGDMTKRLDAAGSDELAQIASAFNRFVDKIAHVLLDIRGTSDAVKISSAEIAAGNADLSARTESQASSLEETSSSMEELTSTVRQNADNAKQANQLALSASNVASKGGSVVSQVVETMGSIKESSNRIADIIGVIDGIAFQTNILALNAAVEAARAGEQGRGFAVVASEVRNLAQRSAAAAKEIKSLIVDSGEKVDAGGKLVDEAGHTMGEIVQSIQRVADIMSDITAATQEQSSGIEEINRAITHMDEMTQQNSALVEESAAAAESLKDMAVSLTQAVGGFKLAERGHTPAPAARSAPLAVAAPRPAPAPAAPAARKSAPAAAPRKAPAASPAGDDWEEF</sequence>
<organism evidence="13 14">
    <name type="scientific">Janthinobacterium fluminis</name>
    <dbReference type="NCBI Taxonomy" id="2987524"/>
    <lineage>
        <taxon>Bacteria</taxon>
        <taxon>Pseudomonadati</taxon>
        <taxon>Pseudomonadota</taxon>
        <taxon>Betaproteobacteria</taxon>
        <taxon>Burkholderiales</taxon>
        <taxon>Oxalobacteraceae</taxon>
        <taxon>Janthinobacterium</taxon>
    </lineage>
</organism>
<evidence type="ECO:0000256" key="9">
    <source>
        <dbReference type="SAM" id="MobiDB-lite"/>
    </source>
</evidence>
<evidence type="ECO:0000256" key="6">
    <source>
        <dbReference type="ARBA" id="ARBA00023136"/>
    </source>
</evidence>
<evidence type="ECO:0000256" key="7">
    <source>
        <dbReference type="ARBA" id="ARBA00029447"/>
    </source>
</evidence>
<dbReference type="InterPro" id="IPR051310">
    <property type="entry name" value="MCP_chemotaxis"/>
</dbReference>
<dbReference type="CDD" id="cd12913">
    <property type="entry name" value="PDC1_MCP_like"/>
    <property type="match status" value="1"/>
</dbReference>
<dbReference type="PROSITE" id="PS50111">
    <property type="entry name" value="CHEMOTAXIS_TRANSDUC_2"/>
    <property type="match status" value="1"/>
</dbReference>
<feature type="region of interest" description="Disordered" evidence="9">
    <location>
        <begin position="374"/>
        <end position="393"/>
    </location>
</feature>
<feature type="transmembrane region" description="Helical" evidence="10">
    <location>
        <begin position="9"/>
        <end position="30"/>
    </location>
</feature>
<dbReference type="InterPro" id="IPR004090">
    <property type="entry name" value="Chemotax_Me-accpt_rcpt"/>
</dbReference>
<dbReference type="SMART" id="SM00283">
    <property type="entry name" value="MA"/>
    <property type="match status" value="1"/>
</dbReference>
<dbReference type="Gene3D" id="1.10.287.950">
    <property type="entry name" value="Methyl-accepting chemotaxis protein"/>
    <property type="match status" value="1"/>
</dbReference>
<evidence type="ECO:0000256" key="8">
    <source>
        <dbReference type="PROSITE-ProRule" id="PRU00284"/>
    </source>
</evidence>
<dbReference type="CDD" id="cd11386">
    <property type="entry name" value="MCP_signal"/>
    <property type="match status" value="1"/>
</dbReference>
<evidence type="ECO:0000259" key="11">
    <source>
        <dbReference type="PROSITE" id="PS50111"/>
    </source>
</evidence>
<dbReference type="PANTHER" id="PTHR43531:SF14">
    <property type="entry name" value="METHYL-ACCEPTING CHEMOTAXIS PROTEIN I-RELATED"/>
    <property type="match status" value="1"/>
</dbReference>
<feature type="transmembrane region" description="Helical" evidence="10">
    <location>
        <begin position="269"/>
        <end position="293"/>
    </location>
</feature>
<evidence type="ECO:0000313" key="14">
    <source>
        <dbReference type="Proteomes" id="UP001221208"/>
    </source>
</evidence>
<dbReference type="RefSeq" id="WP_273671228.1">
    <property type="nucleotide sequence ID" value="NZ_JAQQXR010000004.1"/>
</dbReference>
<dbReference type="CDD" id="cd06225">
    <property type="entry name" value="HAMP"/>
    <property type="match status" value="1"/>
</dbReference>
<evidence type="ECO:0000256" key="3">
    <source>
        <dbReference type="ARBA" id="ARBA00022481"/>
    </source>
</evidence>
<dbReference type="Proteomes" id="UP001221208">
    <property type="component" value="Unassembled WGS sequence"/>
</dbReference>
<keyword evidence="3" id="KW-0488">Methylation</keyword>
<feature type="region of interest" description="Disordered" evidence="9">
    <location>
        <begin position="601"/>
        <end position="653"/>
    </location>
</feature>